<dbReference type="InterPro" id="IPR004089">
    <property type="entry name" value="MCPsignal_dom"/>
</dbReference>
<evidence type="ECO:0000259" key="4">
    <source>
        <dbReference type="PROSITE" id="PS50111"/>
    </source>
</evidence>
<comment type="caution">
    <text evidence="5">The sequence shown here is derived from an EMBL/GenBank/DDBJ whole genome shotgun (WGS) entry which is preliminary data.</text>
</comment>
<organism evidence="5 6">
    <name type="scientific">Jeotgalibacillus soli</name>
    <dbReference type="NCBI Taxonomy" id="889306"/>
    <lineage>
        <taxon>Bacteria</taxon>
        <taxon>Bacillati</taxon>
        <taxon>Bacillota</taxon>
        <taxon>Bacilli</taxon>
        <taxon>Bacillales</taxon>
        <taxon>Caryophanaceae</taxon>
        <taxon>Jeotgalibacillus</taxon>
    </lineage>
</organism>
<proteinExistence type="predicted"/>
<dbReference type="Proteomes" id="UP000031938">
    <property type="component" value="Unassembled WGS sequence"/>
</dbReference>
<dbReference type="Gene3D" id="1.10.287.950">
    <property type="entry name" value="Methyl-accepting chemotaxis protein"/>
    <property type="match status" value="1"/>
</dbReference>
<name>A0A0C2W672_9BACL</name>
<accession>A0A0C2W672</accession>
<evidence type="ECO:0000256" key="3">
    <source>
        <dbReference type="SAM" id="Phobius"/>
    </source>
</evidence>
<dbReference type="SMART" id="SM00283">
    <property type="entry name" value="MA"/>
    <property type="match status" value="1"/>
</dbReference>
<dbReference type="GO" id="GO:0016020">
    <property type="term" value="C:membrane"/>
    <property type="evidence" value="ECO:0007669"/>
    <property type="project" value="InterPro"/>
</dbReference>
<dbReference type="PROSITE" id="PS50111">
    <property type="entry name" value="CHEMOTAXIS_TRANSDUC_2"/>
    <property type="match status" value="1"/>
</dbReference>
<feature type="transmembrane region" description="Helical" evidence="3">
    <location>
        <begin position="52"/>
        <end position="70"/>
    </location>
</feature>
<evidence type="ECO:0000313" key="5">
    <source>
        <dbReference type="EMBL" id="KIL52066.1"/>
    </source>
</evidence>
<dbReference type="AlphaFoldDB" id="A0A0C2W672"/>
<feature type="domain" description="Methyl-accepting transducer" evidence="4">
    <location>
        <begin position="217"/>
        <end position="453"/>
    </location>
</feature>
<evidence type="ECO:0000313" key="6">
    <source>
        <dbReference type="Proteomes" id="UP000031938"/>
    </source>
</evidence>
<dbReference type="STRING" id="889306.KP78_04360"/>
<keyword evidence="1 2" id="KW-0807">Transducer</keyword>
<dbReference type="SUPFAM" id="SSF58104">
    <property type="entry name" value="Methyl-accepting chemotaxis protein (MCP) signaling domain"/>
    <property type="match status" value="1"/>
</dbReference>
<keyword evidence="3" id="KW-0812">Transmembrane</keyword>
<feature type="transmembrane region" description="Helical" evidence="3">
    <location>
        <begin position="77"/>
        <end position="94"/>
    </location>
</feature>
<gene>
    <name evidence="5" type="ORF">KP78_04360</name>
</gene>
<evidence type="ECO:0000256" key="1">
    <source>
        <dbReference type="ARBA" id="ARBA00023224"/>
    </source>
</evidence>
<protein>
    <recommendedName>
        <fullName evidence="4">Methyl-accepting transducer domain-containing protein</fullName>
    </recommendedName>
</protein>
<sequence>MNRNSSHSKSLSEERLSSILYKLFIVAAVLMAANMATQIIMYGWPSLTVMDIIYNVQFVLLLVPVSYYKFSSAPTYFKELSVLSTLILAFFFYTNAWVNVPYFWLVPLGIAALYADAKLMKTSLIAASALLIIAQFTHWAFAEPMSIQTSLEQSILTGAYYTVQFVVIGFILLFAVQRSRNKVQESEELQLVLSEVLHNIENTAKRLDGKVSELSSHLSGSSLAVRQVSEQVEKMEAVSDLYQESTQQTEQNMQTMVEKVQGVSSRSNEMFELTDEVIQVATINKENLAETINRMTDVQVSSRHSVQVVGLLEEKTNEIGLALDAITKIADQTNLLALNASIEAARAGEHGKGFAIVAGEVRKLAEQSAAASTQTRDVVLDILQAKEEVTISLQNTDQQVVKSMSSIQETSVVFDQLIQLQEQLKQQLDLVVSTSRETAAGGETVGEKMRTLQQHAKENGQSIDGIVTSVRSLQEAINEINHFVQDVKKQAAYLASGLEKKAWFLR</sequence>
<feature type="transmembrane region" description="Helical" evidence="3">
    <location>
        <begin position="124"/>
        <end position="142"/>
    </location>
</feature>
<dbReference type="RefSeq" id="WP_041085854.1">
    <property type="nucleotide sequence ID" value="NZ_JXRP01000006.1"/>
</dbReference>
<dbReference type="PATRIC" id="fig|889306.3.peg.438"/>
<dbReference type="Pfam" id="PF00015">
    <property type="entry name" value="MCPsignal"/>
    <property type="match status" value="1"/>
</dbReference>
<reference evidence="5 6" key="1">
    <citation type="submission" date="2015-01" db="EMBL/GenBank/DDBJ databases">
        <title>Genome sequencing of Jeotgalibacillus soli.</title>
        <authorList>
            <person name="Goh K.M."/>
            <person name="Chan K.-G."/>
            <person name="Yaakop A.S."/>
            <person name="Ee R."/>
            <person name="Gan H.M."/>
            <person name="Chan C.S."/>
        </authorList>
    </citation>
    <scope>NUCLEOTIDE SEQUENCE [LARGE SCALE GENOMIC DNA]</scope>
    <source>
        <strain evidence="5 6">P9</strain>
    </source>
</reference>
<dbReference type="GO" id="GO:0007165">
    <property type="term" value="P:signal transduction"/>
    <property type="evidence" value="ECO:0007669"/>
    <property type="project" value="UniProtKB-KW"/>
</dbReference>
<keyword evidence="3" id="KW-0472">Membrane</keyword>
<feature type="transmembrane region" description="Helical" evidence="3">
    <location>
        <begin position="154"/>
        <end position="176"/>
    </location>
</feature>
<feature type="transmembrane region" description="Helical" evidence="3">
    <location>
        <begin position="20"/>
        <end position="40"/>
    </location>
</feature>
<keyword evidence="3" id="KW-1133">Transmembrane helix</keyword>
<dbReference type="PANTHER" id="PTHR32089">
    <property type="entry name" value="METHYL-ACCEPTING CHEMOTAXIS PROTEIN MCPB"/>
    <property type="match status" value="1"/>
</dbReference>
<evidence type="ECO:0000256" key="2">
    <source>
        <dbReference type="PROSITE-ProRule" id="PRU00284"/>
    </source>
</evidence>
<dbReference type="OrthoDB" id="2943317at2"/>
<dbReference type="PANTHER" id="PTHR32089:SF112">
    <property type="entry name" value="LYSOZYME-LIKE PROTEIN-RELATED"/>
    <property type="match status" value="1"/>
</dbReference>
<keyword evidence="6" id="KW-1185">Reference proteome</keyword>
<dbReference type="EMBL" id="JXRP01000006">
    <property type="protein sequence ID" value="KIL52066.1"/>
    <property type="molecule type" value="Genomic_DNA"/>
</dbReference>